<dbReference type="UniPathway" id="UPA00277">
    <property type="reaction ID" value="UER00407"/>
</dbReference>
<evidence type="ECO:0000259" key="16">
    <source>
        <dbReference type="SMART" id="SM00904"/>
    </source>
</evidence>
<keyword evidence="11 15" id="KW-0067">ATP-binding</keyword>
<comment type="pathway">
    <text evidence="2 15">Cofactor biosynthesis; FAD biosynthesis; FAD from FMN: step 1/1.</text>
</comment>
<evidence type="ECO:0000256" key="4">
    <source>
        <dbReference type="ARBA" id="ARBA00022630"/>
    </source>
</evidence>
<comment type="catalytic activity">
    <reaction evidence="13 15">
        <text>riboflavin + ATP = FMN + ADP + H(+)</text>
        <dbReference type="Rhea" id="RHEA:14357"/>
        <dbReference type="ChEBI" id="CHEBI:15378"/>
        <dbReference type="ChEBI" id="CHEBI:30616"/>
        <dbReference type="ChEBI" id="CHEBI:57986"/>
        <dbReference type="ChEBI" id="CHEBI:58210"/>
        <dbReference type="ChEBI" id="CHEBI:456216"/>
        <dbReference type="EC" id="2.7.1.26"/>
    </reaction>
</comment>
<keyword evidence="8 15" id="KW-0547">Nucleotide-binding</keyword>
<evidence type="ECO:0000256" key="6">
    <source>
        <dbReference type="ARBA" id="ARBA00022679"/>
    </source>
</evidence>
<evidence type="ECO:0000256" key="15">
    <source>
        <dbReference type="PIRNR" id="PIRNR004491"/>
    </source>
</evidence>
<comment type="pathway">
    <text evidence="3 15">Cofactor biosynthesis; FMN biosynthesis; FMN from riboflavin (ATP route): step 1/1.</text>
</comment>
<dbReference type="FunFam" id="3.40.50.620:FF:000021">
    <property type="entry name" value="Riboflavin biosynthesis protein"/>
    <property type="match status" value="1"/>
</dbReference>
<dbReference type="GO" id="GO:0006747">
    <property type="term" value="P:FAD biosynthetic process"/>
    <property type="evidence" value="ECO:0007669"/>
    <property type="project" value="UniProtKB-UniRule"/>
</dbReference>
<evidence type="ECO:0000256" key="13">
    <source>
        <dbReference type="ARBA" id="ARBA00047880"/>
    </source>
</evidence>
<dbReference type="InterPro" id="IPR015864">
    <property type="entry name" value="FAD_synthase"/>
</dbReference>
<feature type="domain" description="Riboflavin kinase" evidence="16">
    <location>
        <begin position="183"/>
        <end position="307"/>
    </location>
</feature>
<dbReference type="InterPro" id="IPR002606">
    <property type="entry name" value="Riboflavin_kinase_bac"/>
</dbReference>
<dbReference type="NCBIfam" id="NF004159">
    <property type="entry name" value="PRK05627.1-2"/>
    <property type="match status" value="1"/>
</dbReference>
<dbReference type="RefSeq" id="WP_072326360.1">
    <property type="nucleotide sequence ID" value="NZ_FPJW01000007.1"/>
</dbReference>
<dbReference type="GO" id="GO:0003919">
    <property type="term" value="F:FMN adenylyltransferase activity"/>
    <property type="evidence" value="ECO:0007669"/>
    <property type="project" value="UniProtKB-UniRule"/>
</dbReference>
<comment type="catalytic activity">
    <reaction evidence="14 15">
        <text>FMN + ATP + H(+) = FAD + diphosphate</text>
        <dbReference type="Rhea" id="RHEA:17237"/>
        <dbReference type="ChEBI" id="CHEBI:15378"/>
        <dbReference type="ChEBI" id="CHEBI:30616"/>
        <dbReference type="ChEBI" id="CHEBI:33019"/>
        <dbReference type="ChEBI" id="CHEBI:57692"/>
        <dbReference type="ChEBI" id="CHEBI:58210"/>
        <dbReference type="EC" id="2.7.7.2"/>
    </reaction>
</comment>
<dbReference type="InterPro" id="IPR014729">
    <property type="entry name" value="Rossmann-like_a/b/a_fold"/>
</dbReference>
<dbReference type="OrthoDB" id="9803667at2"/>
<name>A0A1K1Y0E6_9GAMM</name>
<dbReference type="Pfam" id="PF01687">
    <property type="entry name" value="Flavokinase"/>
    <property type="match status" value="1"/>
</dbReference>
<dbReference type="PANTHER" id="PTHR22749:SF6">
    <property type="entry name" value="RIBOFLAVIN KINASE"/>
    <property type="match status" value="1"/>
</dbReference>
<dbReference type="EMBL" id="FPJW01000007">
    <property type="protein sequence ID" value="SFX55043.1"/>
    <property type="molecule type" value="Genomic_DNA"/>
</dbReference>
<dbReference type="InterPro" id="IPR015865">
    <property type="entry name" value="Riboflavin_kinase_bac/euk"/>
</dbReference>
<evidence type="ECO:0000313" key="17">
    <source>
        <dbReference type="EMBL" id="SFX55043.1"/>
    </source>
</evidence>
<evidence type="ECO:0000256" key="11">
    <source>
        <dbReference type="ARBA" id="ARBA00022840"/>
    </source>
</evidence>
<dbReference type="NCBIfam" id="TIGR00083">
    <property type="entry name" value="ribF"/>
    <property type="match status" value="1"/>
</dbReference>
<proteinExistence type="inferred from homology"/>
<sequence>MELIRGIHNLRAWHRGCVATIGNFDGVHLGHQQILQQVREIAARLRQPATVMVFEPQPREFFAGDQAPPRLNRFREKVERLTEYGAERIVCLQFTNRLRRLTGEAFVNEVLVNGLGVRHLVVGDDFRFGCDRAGDFHLLEKMGPKHGFHVEHTHTFLLDEERVSSTRVRTTLASANLAGAARLLGRPYKIASRVVHGQKLGRTLGVPTANLLLGDRKPALNGVFTVMVRLSNGLLWPGVANIGLRPTVDGVLPALEVHLPGFNADLYGKRLEVFFLAKLRNEQKFDGLDALKAGISKDIQQAIHFFQRHDANWQPGQAWLATGVPPLLATAPL</sequence>
<evidence type="ECO:0000256" key="2">
    <source>
        <dbReference type="ARBA" id="ARBA00004726"/>
    </source>
</evidence>
<dbReference type="SMART" id="SM00904">
    <property type="entry name" value="Flavokinase"/>
    <property type="match status" value="1"/>
</dbReference>
<evidence type="ECO:0000256" key="3">
    <source>
        <dbReference type="ARBA" id="ARBA00005201"/>
    </source>
</evidence>
<keyword evidence="10 15" id="KW-0274">FAD</keyword>
<dbReference type="PANTHER" id="PTHR22749">
    <property type="entry name" value="RIBOFLAVIN KINASE/FMN ADENYLYLTRANSFERASE"/>
    <property type="match status" value="1"/>
</dbReference>
<dbReference type="UniPathway" id="UPA00276">
    <property type="reaction ID" value="UER00406"/>
</dbReference>
<evidence type="ECO:0000313" key="18">
    <source>
        <dbReference type="Proteomes" id="UP000182350"/>
    </source>
</evidence>
<evidence type="ECO:0000256" key="8">
    <source>
        <dbReference type="ARBA" id="ARBA00022741"/>
    </source>
</evidence>
<keyword evidence="9 15" id="KW-0418">Kinase</keyword>
<dbReference type="Gene3D" id="2.40.30.30">
    <property type="entry name" value="Riboflavin kinase-like"/>
    <property type="match status" value="1"/>
</dbReference>
<gene>
    <name evidence="17" type="ORF">SAMN02745752_02042</name>
</gene>
<dbReference type="GO" id="GO:0009398">
    <property type="term" value="P:FMN biosynthetic process"/>
    <property type="evidence" value="ECO:0007669"/>
    <property type="project" value="UniProtKB-UniRule"/>
</dbReference>
<dbReference type="Pfam" id="PF06574">
    <property type="entry name" value="FAD_syn"/>
    <property type="match status" value="1"/>
</dbReference>
<evidence type="ECO:0000256" key="9">
    <source>
        <dbReference type="ARBA" id="ARBA00022777"/>
    </source>
</evidence>
<protein>
    <recommendedName>
        <fullName evidence="15">Riboflavin biosynthesis protein</fullName>
    </recommendedName>
    <domain>
        <recommendedName>
            <fullName evidence="15">Riboflavin kinase</fullName>
            <ecNumber evidence="15">2.7.1.26</ecNumber>
        </recommendedName>
        <alternativeName>
            <fullName evidence="15">Flavokinase</fullName>
        </alternativeName>
    </domain>
    <domain>
        <recommendedName>
            <fullName evidence="15">FMN adenylyltransferase</fullName>
            <ecNumber evidence="15">2.7.7.2</ecNumber>
        </recommendedName>
        <alternativeName>
            <fullName evidence="15">FAD pyrophosphorylase</fullName>
        </alternativeName>
        <alternativeName>
            <fullName evidence="15">FAD synthase</fullName>
        </alternativeName>
    </domain>
</protein>
<keyword evidence="7 15" id="KW-0548">Nucleotidyltransferase</keyword>
<evidence type="ECO:0000256" key="12">
    <source>
        <dbReference type="ARBA" id="ARBA00023268"/>
    </source>
</evidence>
<dbReference type="NCBIfam" id="NF004160">
    <property type="entry name" value="PRK05627.1-3"/>
    <property type="match status" value="1"/>
</dbReference>
<dbReference type="SUPFAM" id="SSF82114">
    <property type="entry name" value="Riboflavin kinase-like"/>
    <property type="match status" value="1"/>
</dbReference>
<keyword evidence="5 15" id="KW-0288">FMN</keyword>
<dbReference type="AlphaFoldDB" id="A0A1K1Y0E6"/>
<dbReference type="Proteomes" id="UP000182350">
    <property type="component" value="Unassembled WGS sequence"/>
</dbReference>
<dbReference type="NCBIfam" id="NF004163">
    <property type="entry name" value="PRK05627.1-6"/>
    <property type="match status" value="1"/>
</dbReference>
<evidence type="ECO:0000256" key="14">
    <source>
        <dbReference type="ARBA" id="ARBA00049494"/>
    </source>
</evidence>
<evidence type="ECO:0000256" key="5">
    <source>
        <dbReference type="ARBA" id="ARBA00022643"/>
    </source>
</evidence>
<dbReference type="Gene3D" id="3.40.50.620">
    <property type="entry name" value="HUPs"/>
    <property type="match status" value="1"/>
</dbReference>
<dbReference type="InterPro" id="IPR023468">
    <property type="entry name" value="Riboflavin_kinase"/>
</dbReference>
<keyword evidence="18" id="KW-1185">Reference proteome</keyword>
<keyword evidence="6 15" id="KW-0808">Transferase</keyword>
<dbReference type="PIRSF" id="PIRSF004491">
    <property type="entry name" value="FAD_Synth"/>
    <property type="match status" value="1"/>
</dbReference>
<keyword evidence="4 15" id="KW-0285">Flavoprotein</keyword>
<dbReference type="STRING" id="1122209.SAMN02745752_02042"/>
<dbReference type="GO" id="GO:0005524">
    <property type="term" value="F:ATP binding"/>
    <property type="evidence" value="ECO:0007669"/>
    <property type="project" value="UniProtKB-UniRule"/>
</dbReference>
<dbReference type="EC" id="2.7.7.2" evidence="15"/>
<evidence type="ECO:0000256" key="7">
    <source>
        <dbReference type="ARBA" id="ARBA00022695"/>
    </source>
</evidence>
<accession>A0A1K1Y0E6</accession>
<organism evidence="17 18">
    <name type="scientific">Marinospirillum alkaliphilum DSM 21637</name>
    <dbReference type="NCBI Taxonomy" id="1122209"/>
    <lineage>
        <taxon>Bacteria</taxon>
        <taxon>Pseudomonadati</taxon>
        <taxon>Pseudomonadota</taxon>
        <taxon>Gammaproteobacteria</taxon>
        <taxon>Oceanospirillales</taxon>
        <taxon>Oceanospirillaceae</taxon>
        <taxon>Marinospirillum</taxon>
    </lineage>
</organism>
<dbReference type="GO" id="GO:0008531">
    <property type="term" value="F:riboflavin kinase activity"/>
    <property type="evidence" value="ECO:0007669"/>
    <property type="project" value="UniProtKB-UniRule"/>
</dbReference>
<comment type="similarity">
    <text evidence="15">Belongs to the ribF family.</text>
</comment>
<dbReference type="GO" id="GO:0009231">
    <property type="term" value="P:riboflavin biosynthetic process"/>
    <property type="evidence" value="ECO:0007669"/>
    <property type="project" value="InterPro"/>
</dbReference>
<comment type="function">
    <text evidence="1">Catalyzes the phosphorylation of riboflavin to FMN followed by the adenylation of FMN to FAD.</text>
</comment>
<dbReference type="CDD" id="cd02064">
    <property type="entry name" value="FAD_synthetase_N"/>
    <property type="match status" value="1"/>
</dbReference>
<evidence type="ECO:0000256" key="10">
    <source>
        <dbReference type="ARBA" id="ARBA00022827"/>
    </source>
</evidence>
<dbReference type="SUPFAM" id="SSF52374">
    <property type="entry name" value="Nucleotidylyl transferase"/>
    <property type="match status" value="1"/>
</dbReference>
<dbReference type="InterPro" id="IPR023465">
    <property type="entry name" value="Riboflavin_kinase_dom_sf"/>
</dbReference>
<dbReference type="EC" id="2.7.1.26" evidence="15"/>
<evidence type="ECO:0000256" key="1">
    <source>
        <dbReference type="ARBA" id="ARBA00002121"/>
    </source>
</evidence>
<keyword evidence="12" id="KW-0511">Multifunctional enzyme</keyword>
<reference evidence="17 18" key="1">
    <citation type="submission" date="2016-11" db="EMBL/GenBank/DDBJ databases">
        <authorList>
            <person name="Jaros S."/>
            <person name="Januszkiewicz K."/>
            <person name="Wedrychowicz H."/>
        </authorList>
    </citation>
    <scope>NUCLEOTIDE SEQUENCE [LARGE SCALE GENOMIC DNA]</scope>
    <source>
        <strain evidence="17 18">DSM 21637</strain>
    </source>
</reference>